<evidence type="ECO:0000256" key="9">
    <source>
        <dbReference type="ARBA" id="ARBA00023204"/>
    </source>
</evidence>
<dbReference type="GO" id="GO:0003677">
    <property type="term" value="F:DNA binding"/>
    <property type="evidence" value="ECO:0007669"/>
    <property type="project" value="UniProtKB-KW"/>
</dbReference>
<accession>A0A516AGA6</accession>
<sequence length="553" mass="61465">MPPKRAAKRVSAGSRQVVAAVEAGKGVTSKLKVGAPTQQVEPERVRTLNDKPEAAGKYVLYWVQAAVRWSYNHALQYGKQEANRLGLPLLCCFGVTPYPEANLRHYRFLLEGVADLQAHLKAEKIRLVVKQMPPSKLAAALATDAALVVTDMGYLRIQRQWRSSLAAALKVRLVQVETCAAVPVETVSSKREFAARTIRPKIMKLLPRFLHRLTPASVAKSSLGLRIRLGGDADLTQRGAIDKFLAGFKGLDRSVPSVSQWFEGGATAAGKQLQEFIDNRLGFYGEHRNDPDKLYSSDLSPYYHYGHVSPVQAAVAVMESAGPKTGKEGFVEESIVRRELSLNFCHFEEKYDDFSCLPSWAQKTLKDHMKDKREHQYTLKQLEDGKTDDEVWNAAQKHMVVTGKMANYMRMYWGKKVLEWAPSHQLAYKWLLYLNNKYELDGRDPNSFAGVAWVFGNHDRPWQKTPAFGMVRYMGQRGMYSKFNMPGYISMVEQYAQGVRKPVVADKKGASAAAKASAKKAPASAGRGRGSAAGVGKRKASGGSAPPMKRARK</sequence>
<evidence type="ECO:0000256" key="12">
    <source>
        <dbReference type="ARBA" id="ARBA00033999"/>
    </source>
</evidence>
<name>A0A516AGA6_LINPO</name>
<dbReference type="GO" id="GO:0000719">
    <property type="term" value="P:photoreactive repair"/>
    <property type="evidence" value="ECO:0007669"/>
    <property type="project" value="TreeGrafter"/>
</dbReference>
<evidence type="ECO:0000256" key="3">
    <source>
        <dbReference type="ARBA" id="ARBA00013149"/>
    </source>
</evidence>
<evidence type="ECO:0000256" key="7">
    <source>
        <dbReference type="ARBA" id="ARBA00022827"/>
    </source>
</evidence>
<feature type="compositionally biased region" description="Low complexity" evidence="13">
    <location>
        <begin position="510"/>
        <end position="526"/>
    </location>
</feature>
<dbReference type="SUPFAM" id="SSF48173">
    <property type="entry name" value="Cryptochrome/photolyase FAD-binding domain"/>
    <property type="match status" value="1"/>
</dbReference>
<comment type="similarity">
    <text evidence="2">Belongs to the DNA photolyase class-2 family.</text>
</comment>
<evidence type="ECO:0000256" key="4">
    <source>
        <dbReference type="ARBA" id="ARBA00014046"/>
    </source>
</evidence>
<keyword evidence="6" id="KW-0227">DNA damage</keyword>
<evidence type="ECO:0000256" key="2">
    <source>
        <dbReference type="ARBA" id="ARBA00006409"/>
    </source>
</evidence>
<dbReference type="PANTHER" id="PTHR10211">
    <property type="entry name" value="DEOXYRIBODIPYRIMIDINE PHOTOLYASE"/>
    <property type="match status" value="1"/>
</dbReference>
<protein>
    <recommendedName>
        <fullName evidence="4">Deoxyribodipyrimidine photo-lyase</fullName>
        <ecNumber evidence="3">4.1.99.3</ecNumber>
    </recommendedName>
    <alternativeName>
        <fullName evidence="11">DNA photolyase</fullName>
    </alternativeName>
</protein>
<feature type="compositionally biased region" description="Low complexity" evidence="13">
    <location>
        <begin position="534"/>
        <end position="545"/>
    </location>
</feature>
<dbReference type="AlphaFoldDB" id="A0A516AGA6"/>
<dbReference type="InterPro" id="IPR036134">
    <property type="entry name" value="Crypto/Photolyase_FAD-like_sf"/>
</dbReference>
<evidence type="ECO:0000256" key="6">
    <source>
        <dbReference type="ARBA" id="ARBA00022763"/>
    </source>
</evidence>
<evidence type="ECO:0000259" key="14">
    <source>
        <dbReference type="PROSITE" id="PS51645"/>
    </source>
</evidence>
<dbReference type="Gene3D" id="1.25.40.80">
    <property type="match status" value="1"/>
</dbReference>
<evidence type="ECO:0000313" key="15">
    <source>
        <dbReference type="EMBL" id="QDO16348.1"/>
    </source>
</evidence>
<dbReference type="FunFam" id="1.10.579.10:FF:000002">
    <property type="entry name" value="Deoxyribodipyrimidine photolyase"/>
    <property type="match status" value="1"/>
</dbReference>
<evidence type="ECO:0000256" key="13">
    <source>
        <dbReference type="SAM" id="MobiDB-lite"/>
    </source>
</evidence>
<dbReference type="GO" id="GO:0003904">
    <property type="term" value="F:deoxyribodipyrimidine photo-lyase activity"/>
    <property type="evidence" value="ECO:0007669"/>
    <property type="project" value="UniProtKB-EC"/>
</dbReference>
<keyword evidence="7" id="KW-0274">FAD</keyword>
<keyword evidence="10 15" id="KW-0456">Lyase</keyword>
<organism evidence="15">
    <name type="scientific">Lingulaulax polyedra</name>
    <name type="common">Dinoflagellate</name>
    <name type="synonym">Lingulodinium polyedra</name>
    <dbReference type="NCBI Taxonomy" id="160621"/>
    <lineage>
        <taxon>Eukaryota</taxon>
        <taxon>Sar</taxon>
        <taxon>Alveolata</taxon>
        <taxon>Dinophyceae</taxon>
        <taxon>Gonyaulacales</taxon>
        <taxon>Lingulodiniaceae</taxon>
        <taxon>Lingulaulax</taxon>
    </lineage>
</organism>
<dbReference type="InterPro" id="IPR006050">
    <property type="entry name" value="DNA_photolyase_N"/>
</dbReference>
<dbReference type="SUPFAM" id="SSF52425">
    <property type="entry name" value="Cryptochrome/photolyase, N-terminal domain"/>
    <property type="match status" value="1"/>
</dbReference>
<evidence type="ECO:0000256" key="8">
    <source>
        <dbReference type="ARBA" id="ARBA00023125"/>
    </source>
</evidence>
<evidence type="ECO:0000256" key="1">
    <source>
        <dbReference type="ARBA" id="ARBA00001974"/>
    </source>
</evidence>
<comment type="catalytic activity">
    <reaction evidence="12">
        <text>cyclobutadipyrimidine (in DNA) = 2 pyrimidine residues (in DNA).</text>
        <dbReference type="EC" id="4.1.99.3"/>
    </reaction>
</comment>
<dbReference type="InterPro" id="IPR036155">
    <property type="entry name" value="Crypto/Photolyase_N_sf"/>
</dbReference>
<dbReference type="Pfam" id="PF00875">
    <property type="entry name" value="DNA_photolyase"/>
    <property type="match status" value="1"/>
</dbReference>
<keyword evidence="9" id="KW-0234">DNA repair</keyword>
<comment type="cofactor">
    <cofactor evidence="1">
        <name>FAD</name>
        <dbReference type="ChEBI" id="CHEBI:57692"/>
    </cofactor>
</comment>
<evidence type="ECO:0000256" key="11">
    <source>
        <dbReference type="ARBA" id="ARBA00031671"/>
    </source>
</evidence>
<dbReference type="PROSITE" id="PS01083">
    <property type="entry name" value="DNA_PHOTOLYASES_2_1"/>
    <property type="match status" value="1"/>
</dbReference>
<dbReference type="Gene3D" id="1.10.579.10">
    <property type="entry name" value="DNA Cyclobutane Dipyrimidine Photolyase, subunit A, domain 3"/>
    <property type="match status" value="1"/>
</dbReference>
<dbReference type="EMBL" id="MN125881">
    <property type="protein sequence ID" value="QDO16348.1"/>
    <property type="molecule type" value="mRNA"/>
</dbReference>
<dbReference type="EC" id="4.1.99.3" evidence="3"/>
<dbReference type="InterPro" id="IPR032673">
    <property type="entry name" value="DNA_photolyase_2_CS"/>
</dbReference>
<dbReference type="InterPro" id="IPR014729">
    <property type="entry name" value="Rossmann-like_a/b/a_fold"/>
</dbReference>
<keyword evidence="8" id="KW-0238">DNA-binding</keyword>
<proteinExistence type="evidence at transcript level"/>
<dbReference type="PANTHER" id="PTHR10211:SF0">
    <property type="entry name" value="DEOXYRIBODIPYRIMIDINE PHOTO-LYASE"/>
    <property type="match status" value="1"/>
</dbReference>
<evidence type="ECO:0000256" key="5">
    <source>
        <dbReference type="ARBA" id="ARBA00022630"/>
    </source>
</evidence>
<feature type="region of interest" description="Disordered" evidence="13">
    <location>
        <begin position="506"/>
        <end position="553"/>
    </location>
</feature>
<dbReference type="InterPro" id="IPR052219">
    <property type="entry name" value="Photolyase_Class-2"/>
</dbReference>
<feature type="domain" description="Photolyase/cryptochrome alpha/beta" evidence="14">
    <location>
        <begin position="57"/>
        <end position="184"/>
    </location>
</feature>
<evidence type="ECO:0000256" key="10">
    <source>
        <dbReference type="ARBA" id="ARBA00023239"/>
    </source>
</evidence>
<dbReference type="Gene3D" id="3.40.50.620">
    <property type="entry name" value="HUPs"/>
    <property type="match status" value="1"/>
</dbReference>
<reference evidence="15" key="1">
    <citation type="journal article" date="2019" name="Microorganisms">
        <title>DNA Damage Response Pathways in Dinoflagellates.</title>
        <authorList>
            <person name="Li C."/>
            <person name="Wong J."/>
        </authorList>
    </citation>
    <scope>NUCLEOTIDE SEQUENCE</scope>
</reference>
<keyword evidence="5" id="KW-0285">Flavoprotein</keyword>
<dbReference type="PROSITE" id="PS51645">
    <property type="entry name" value="PHR_CRY_ALPHA_BETA"/>
    <property type="match status" value="1"/>
</dbReference>